<dbReference type="InterPro" id="IPR008912">
    <property type="entry name" value="Uncharacterised_CoxE"/>
</dbReference>
<dbReference type="SMART" id="SM00327">
    <property type="entry name" value="VWA"/>
    <property type="match status" value="1"/>
</dbReference>
<evidence type="ECO:0000313" key="4">
    <source>
        <dbReference type="Proteomes" id="UP000503336"/>
    </source>
</evidence>
<dbReference type="KEGG" id="hdh:G5B40_10225"/>
<accession>A0A7L5C0W9</accession>
<dbReference type="SUPFAM" id="SSF53300">
    <property type="entry name" value="vWA-like"/>
    <property type="match status" value="1"/>
</dbReference>
<evidence type="ECO:0000259" key="2">
    <source>
        <dbReference type="SMART" id="SM00327"/>
    </source>
</evidence>
<dbReference type="PANTHER" id="PTHR39338:SF6">
    <property type="entry name" value="BLL5662 PROTEIN"/>
    <property type="match status" value="1"/>
</dbReference>
<feature type="compositionally biased region" description="Acidic residues" evidence="1">
    <location>
        <begin position="101"/>
        <end position="115"/>
    </location>
</feature>
<gene>
    <name evidence="3" type="ORF">G5B40_10225</name>
</gene>
<dbReference type="Gene3D" id="3.40.50.410">
    <property type="entry name" value="von Willebrand factor, type A domain"/>
    <property type="match status" value="1"/>
</dbReference>
<dbReference type="Proteomes" id="UP000503336">
    <property type="component" value="Chromosome"/>
</dbReference>
<proteinExistence type="predicted"/>
<dbReference type="Pfam" id="PF05762">
    <property type="entry name" value="VWA_CoxE"/>
    <property type="match status" value="1"/>
</dbReference>
<dbReference type="CDD" id="cd00198">
    <property type="entry name" value="vWFA"/>
    <property type="match status" value="1"/>
</dbReference>
<dbReference type="EMBL" id="CP049056">
    <property type="protein sequence ID" value="QIE55794.1"/>
    <property type="molecule type" value="Genomic_DNA"/>
</dbReference>
<protein>
    <submittedName>
        <fullName evidence="3">VWA domain-containing protein</fullName>
    </submittedName>
</protein>
<dbReference type="InterPro" id="IPR036465">
    <property type="entry name" value="vWFA_dom_sf"/>
</dbReference>
<evidence type="ECO:0000256" key="1">
    <source>
        <dbReference type="SAM" id="MobiDB-lite"/>
    </source>
</evidence>
<dbReference type="AlphaFoldDB" id="A0A7L5C0W9"/>
<keyword evidence="4" id="KW-1185">Reference proteome</keyword>
<dbReference type="InterPro" id="IPR011195">
    <property type="entry name" value="UCP010256"/>
</dbReference>
<dbReference type="RefSeq" id="WP_165098175.1">
    <property type="nucleotide sequence ID" value="NZ_CP049056.1"/>
</dbReference>
<sequence length="368" mass="40065">MTGALPPAIRPFVQFAAVLREHRFAVSPDQTIDFIEGVGLLGPRSIEDVRSAARALFAIPPEREAEFDALFRAIFFGQTIAAPAPSEDDDEGETEAHEPGGEIEIEAEEDEEEAGAEATVVERLSHREIVGAEDEALARFARLAPERLPRRRSYRRARARKGDQPDIRRAIRAAARRDGEIMVLPRRRRKERQRRIVLLIDVSASMKAETDAALRFAHALAQAADRVEIFTLGTRLTRITPALAPAGREQALARAASLIADIDGGTRIGDALQAFLAVPRYAGFARGAAVIVLSDGLERGDPAEMVDAVRRLSRAAWTLDWLTPLKADADFAPRTGALSAILPYLDQLGAGGRVEAVADHVLNIARAS</sequence>
<dbReference type="InterPro" id="IPR002035">
    <property type="entry name" value="VWF_A"/>
</dbReference>
<name>A0A7L5C0W9_9RHOB</name>
<organism evidence="3 4">
    <name type="scientific">Pikeienuella piscinae</name>
    <dbReference type="NCBI Taxonomy" id="2748098"/>
    <lineage>
        <taxon>Bacteria</taxon>
        <taxon>Pseudomonadati</taxon>
        <taxon>Pseudomonadota</taxon>
        <taxon>Alphaproteobacteria</taxon>
        <taxon>Rhodobacterales</taxon>
        <taxon>Paracoccaceae</taxon>
        <taxon>Pikeienuella</taxon>
    </lineage>
</organism>
<dbReference type="PIRSF" id="PIRSF010256">
    <property type="entry name" value="CoxE_vWa"/>
    <property type="match status" value="1"/>
</dbReference>
<feature type="domain" description="VWFA" evidence="2">
    <location>
        <begin position="193"/>
        <end position="366"/>
    </location>
</feature>
<evidence type="ECO:0000313" key="3">
    <source>
        <dbReference type="EMBL" id="QIE55794.1"/>
    </source>
</evidence>
<feature type="region of interest" description="Disordered" evidence="1">
    <location>
        <begin position="82"/>
        <end position="117"/>
    </location>
</feature>
<dbReference type="PANTHER" id="PTHR39338">
    <property type="entry name" value="BLL5662 PROTEIN-RELATED"/>
    <property type="match status" value="1"/>
</dbReference>
<reference evidence="3 4" key="1">
    <citation type="submission" date="2020-02" db="EMBL/GenBank/DDBJ databases">
        <title>complete genome sequence of Rhodobacteraceae bacterium.</title>
        <authorList>
            <person name="Park J."/>
            <person name="Kim Y.-S."/>
            <person name="Kim K.-H."/>
        </authorList>
    </citation>
    <scope>NUCLEOTIDE SEQUENCE [LARGE SCALE GENOMIC DNA]</scope>
    <source>
        <strain evidence="3 4">RR4-56</strain>
    </source>
</reference>